<keyword evidence="1" id="KW-0812">Transmembrane</keyword>
<evidence type="ECO:0000256" key="1">
    <source>
        <dbReference type="SAM" id="Phobius"/>
    </source>
</evidence>
<gene>
    <name evidence="3" type="ORF">AT15_04190</name>
</gene>
<dbReference type="EMBL" id="JFHK01000021">
    <property type="protein sequence ID" value="OAA29005.1"/>
    <property type="molecule type" value="Genomic_DNA"/>
</dbReference>
<dbReference type="InterPro" id="IPR033788">
    <property type="entry name" value="VbhA-like"/>
</dbReference>
<protein>
    <recommendedName>
        <fullName evidence="2">SHOCT domain-containing protein</fullName>
    </recommendedName>
</protein>
<proteinExistence type="predicted"/>
<feature type="transmembrane region" description="Helical" evidence="1">
    <location>
        <begin position="20"/>
        <end position="41"/>
    </location>
</feature>
<evidence type="ECO:0000313" key="4">
    <source>
        <dbReference type="Proteomes" id="UP000077339"/>
    </source>
</evidence>
<feature type="domain" description="SHOCT" evidence="2">
    <location>
        <begin position="61"/>
        <end position="87"/>
    </location>
</feature>
<dbReference type="Pfam" id="PF09851">
    <property type="entry name" value="SHOCT"/>
    <property type="match status" value="1"/>
</dbReference>
<accession>A0A176JYP5</accession>
<evidence type="ECO:0000313" key="3">
    <source>
        <dbReference type="EMBL" id="OAA29005.1"/>
    </source>
</evidence>
<dbReference type="AlphaFoldDB" id="A0A176JYP5"/>
<comment type="caution">
    <text evidence="3">The sequence shown here is derived from an EMBL/GenBank/DDBJ whole genome shotgun (WGS) entry which is preliminary data.</text>
</comment>
<evidence type="ECO:0000259" key="2">
    <source>
        <dbReference type="Pfam" id="PF09851"/>
    </source>
</evidence>
<dbReference type="PATRIC" id="fig|1453497.3.peg.833"/>
<dbReference type="RefSeq" id="WP_068348434.1">
    <property type="nucleotide sequence ID" value="NZ_JFHK01000021.1"/>
</dbReference>
<dbReference type="InterPro" id="IPR018649">
    <property type="entry name" value="SHOCT"/>
</dbReference>
<keyword evidence="1" id="KW-1133">Transmembrane helix</keyword>
<reference evidence="3 4" key="1">
    <citation type="submission" date="2014-02" db="EMBL/GenBank/DDBJ databases">
        <title>Kosmotoga genome sequencing.</title>
        <authorList>
            <person name="Pollo S.M."/>
            <person name="Charchuk R."/>
            <person name="Nesbo C.L."/>
        </authorList>
    </citation>
    <scope>NUCLEOTIDE SEQUENCE [LARGE SCALE GENOMIC DNA]</scope>
    <source>
        <strain evidence="3 4">S304</strain>
    </source>
</reference>
<keyword evidence="1" id="KW-0472">Membrane</keyword>
<dbReference type="CDD" id="cd11586">
    <property type="entry name" value="VbhA_like"/>
    <property type="match status" value="1"/>
</dbReference>
<organism evidence="3 4">
    <name type="scientific">Kosmotoga arenicorallina S304</name>
    <dbReference type="NCBI Taxonomy" id="1453497"/>
    <lineage>
        <taxon>Bacteria</taxon>
        <taxon>Thermotogati</taxon>
        <taxon>Thermotogota</taxon>
        <taxon>Thermotogae</taxon>
        <taxon>Kosmotogales</taxon>
        <taxon>Kosmotogaceae</taxon>
        <taxon>Kosmotoga</taxon>
    </lineage>
</organism>
<keyword evidence="4" id="KW-1185">Reference proteome</keyword>
<name>A0A176JYP5_9BACT</name>
<sequence length="91" mass="10494">MHWGFWNPAGCWAWFSGWGWFGPIFGLILMVLFFVVLLWVIKRVVDIGSKTKTVTSNNDSEALRILELRYAKGEISEEEFIKMKKLLGGNL</sequence>
<dbReference type="Proteomes" id="UP000077339">
    <property type="component" value="Unassembled WGS sequence"/>
</dbReference>
<dbReference type="STRING" id="1453497.AT15_04190"/>
<dbReference type="OrthoDB" id="1551501at2"/>